<dbReference type="Proteomes" id="UP000476338">
    <property type="component" value="Unassembled WGS sequence"/>
</dbReference>
<keyword evidence="8" id="KW-1134">Transmembrane beta strand</keyword>
<evidence type="ECO:0000256" key="5">
    <source>
        <dbReference type="ARBA" id="ARBA00011702"/>
    </source>
</evidence>
<keyword evidence="17" id="KW-0998">Cell outer membrane</keyword>
<sequence length="337" mass="39830">MKKIIILSMVCGSFLFGQTRDEILKKATEFEKNKDYKNAMIYYKKLANFDKSLHNSIKENFINQNNKGDKNLSQNNVKFHYADLKNNSSQINNNILKSKDKIYPTLHQENSQWVYPYKLNYLGYSYDFNEKQSRKKGEIKFQISLQKPILENILGLDETWSVAYTQNSFWQVSVKSSPFKTNNYEPEIFVTIPSNFWLFDYFKISLNHQSNGKDGVQSRGWNRAYLETSFKIYNLRITPRIWHSFLFDKQNQDIINYIGYGDLMLDYSLGKHHFNALLRNNLKFNKHNKGAFELSWNFPLFNDIYGFIGYFTGYGENLENYNKHSDKIVLGVSIGRY</sequence>
<evidence type="ECO:0000256" key="11">
    <source>
        <dbReference type="ARBA" id="ARBA00022729"/>
    </source>
</evidence>
<dbReference type="AlphaFoldDB" id="A0A6L5WG72"/>
<keyword evidence="16" id="KW-0472">Membrane</keyword>
<proteinExistence type="inferred from homology"/>
<dbReference type="InterPro" id="IPR003187">
    <property type="entry name" value="PLipase_A1"/>
</dbReference>
<evidence type="ECO:0000256" key="18">
    <source>
        <dbReference type="ARBA" id="ARBA00032375"/>
    </source>
</evidence>
<keyword evidence="22" id="KW-1185">Reference proteome</keyword>
<dbReference type="PANTHER" id="PTHR40457">
    <property type="entry name" value="PHOSPHOLIPASE A1"/>
    <property type="match status" value="1"/>
</dbReference>
<comment type="caution">
    <text evidence="21">The sequence shown here is derived from an EMBL/GenBank/DDBJ whole genome shotgun (WGS) entry which is preliminary data.</text>
</comment>
<comment type="catalytic activity">
    <reaction evidence="1">
        <text>a 1,2-diacyl-sn-glycero-3-phosphocholine + H2O = a 2-acyl-sn-glycero-3-phosphocholine + a fatty acid + H(+)</text>
        <dbReference type="Rhea" id="RHEA:18689"/>
        <dbReference type="ChEBI" id="CHEBI:15377"/>
        <dbReference type="ChEBI" id="CHEBI:15378"/>
        <dbReference type="ChEBI" id="CHEBI:28868"/>
        <dbReference type="ChEBI" id="CHEBI:57643"/>
        <dbReference type="ChEBI" id="CHEBI:57875"/>
        <dbReference type="EC" id="3.1.1.32"/>
    </reaction>
</comment>
<organism evidence="21 22">
    <name type="scientific">Campylobacter portucalensis</name>
    <dbReference type="NCBI Taxonomy" id="2608384"/>
    <lineage>
        <taxon>Bacteria</taxon>
        <taxon>Pseudomonadati</taxon>
        <taxon>Campylobacterota</taxon>
        <taxon>Epsilonproteobacteria</taxon>
        <taxon>Campylobacterales</taxon>
        <taxon>Campylobacteraceae</taxon>
        <taxon>Campylobacter</taxon>
    </lineage>
</organism>
<dbReference type="GO" id="GO:0046872">
    <property type="term" value="F:metal ion binding"/>
    <property type="evidence" value="ECO:0007669"/>
    <property type="project" value="UniProtKB-KW"/>
</dbReference>
<evidence type="ECO:0000256" key="6">
    <source>
        <dbReference type="ARBA" id="ARBA00013179"/>
    </source>
</evidence>
<keyword evidence="9" id="KW-0812">Transmembrane</keyword>
<feature type="binding site" description="in dimeric form" evidence="20">
    <location>
        <position position="176"/>
    </location>
    <ligand>
        <name>Ca(2+)</name>
        <dbReference type="ChEBI" id="CHEBI:29108"/>
        <label>1</label>
    </ligand>
</feature>
<dbReference type="SUPFAM" id="SSF56931">
    <property type="entry name" value="Outer membrane phospholipase A (OMPLA)"/>
    <property type="match status" value="1"/>
</dbReference>
<dbReference type="PANTHER" id="PTHR40457:SF1">
    <property type="entry name" value="PHOSPHOLIPASE A1"/>
    <property type="match status" value="1"/>
</dbReference>
<evidence type="ECO:0000313" key="21">
    <source>
        <dbReference type="EMBL" id="MSN95929.1"/>
    </source>
</evidence>
<evidence type="ECO:0000256" key="1">
    <source>
        <dbReference type="ARBA" id="ARBA00000111"/>
    </source>
</evidence>
<comment type="subunit">
    <text evidence="5">Homodimer; dimerization is reversible, and the dimeric form is the active one.</text>
</comment>
<feature type="active site" description="Proton acceptor" evidence="19">
    <location>
        <position position="208"/>
    </location>
</feature>
<dbReference type="Gene3D" id="2.40.230.10">
    <property type="entry name" value="Phospholipase A1"/>
    <property type="match status" value="1"/>
</dbReference>
<evidence type="ECO:0000256" key="8">
    <source>
        <dbReference type="ARBA" id="ARBA00022452"/>
    </source>
</evidence>
<dbReference type="GO" id="GO:0016042">
    <property type="term" value="P:lipid catabolic process"/>
    <property type="evidence" value="ECO:0007669"/>
    <property type="project" value="UniProtKB-KW"/>
</dbReference>
<gene>
    <name evidence="21" type="ORF">F1B92_01755</name>
</gene>
<evidence type="ECO:0000256" key="15">
    <source>
        <dbReference type="ARBA" id="ARBA00023098"/>
    </source>
</evidence>
<dbReference type="EC" id="3.1.1.4" evidence="7"/>
<keyword evidence="14" id="KW-0442">Lipid degradation</keyword>
<keyword evidence="11" id="KW-0732">Signal</keyword>
<evidence type="ECO:0000313" key="22">
    <source>
        <dbReference type="Proteomes" id="UP000476338"/>
    </source>
</evidence>
<accession>A0A6L5WG72</accession>
<dbReference type="Pfam" id="PF02253">
    <property type="entry name" value="PLA1"/>
    <property type="match status" value="1"/>
</dbReference>
<keyword evidence="13 20" id="KW-0106">Calcium</keyword>
<evidence type="ECO:0000256" key="3">
    <source>
        <dbReference type="ARBA" id="ARBA00004571"/>
    </source>
</evidence>
<evidence type="ECO:0000256" key="7">
    <source>
        <dbReference type="ARBA" id="ARBA00013278"/>
    </source>
</evidence>
<keyword evidence="12" id="KW-0378">Hydrolase</keyword>
<dbReference type="PRINTS" id="PR01486">
    <property type="entry name" value="PHPHLIPASEA1"/>
</dbReference>
<comment type="similarity">
    <text evidence="4">Belongs to the phospholipase A1 family.</text>
</comment>
<evidence type="ECO:0000256" key="4">
    <source>
        <dbReference type="ARBA" id="ARBA00010525"/>
    </source>
</evidence>
<evidence type="ECO:0000256" key="13">
    <source>
        <dbReference type="ARBA" id="ARBA00022837"/>
    </source>
</evidence>
<feature type="active site" description="Nucleophile" evidence="19">
    <location>
        <position position="210"/>
    </location>
</feature>
<protein>
    <recommendedName>
        <fullName evidence="18">Phosphatidylcholine 1-acylhydrolase</fullName>
        <ecNumber evidence="6">3.1.1.32</ecNumber>
        <ecNumber evidence="7">3.1.1.4</ecNumber>
    </recommendedName>
</protein>
<evidence type="ECO:0000256" key="14">
    <source>
        <dbReference type="ARBA" id="ARBA00022963"/>
    </source>
</evidence>
<name>A0A6L5WG72_9BACT</name>
<reference evidence="21 22" key="1">
    <citation type="submission" date="2019-09" db="EMBL/GenBank/DDBJ databases">
        <authorList>
            <person name="Silva M."/>
            <person name="Pereira G."/>
            <person name="Lopes-Da-Costa L."/>
            <person name="Silva E."/>
        </authorList>
    </citation>
    <scope>NUCLEOTIDE SEQUENCE [LARGE SCALE GENOMIC DNA]</scope>
    <source>
        <strain evidence="21 22">FMV-PI01</strain>
    </source>
</reference>
<dbReference type="EMBL" id="VWSJ01000004">
    <property type="protein sequence ID" value="MSN95929.1"/>
    <property type="molecule type" value="Genomic_DNA"/>
</dbReference>
<comment type="catalytic activity">
    <reaction evidence="2">
        <text>a 1,2-diacyl-sn-glycero-3-phosphocholine + H2O = a 1-acyl-sn-glycero-3-phosphocholine + a fatty acid + H(+)</text>
        <dbReference type="Rhea" id="RHEA:15801"/>
        <dbReference type="ChEBI" id="CHEBI:15377"/>
        <dbReference type="ChEBI" id="CHEBI:15378"/>
        <dbReference type="ChEBI" id="CHEBI:28868"/>
        <dbReference type="ChEBI" id="CHEBI:57643"/>
        <dbReference type="ChEBI" id="CHEBI:58168"/>
        <dbReference type="EC" id="3.1.1.4"/>
    </reaction>
</comment>
<dbReference type="EC" id="3.1.1.32" evidence="6"/>
<dbReference type="GO" id="GO:0009279">
    <property type="term" value="C:cell outer membrane"/>
    <property type="evidence" value="ECO:0007669"/>
    <property type="project" value="UniProtKB-SubCell"/>
</dbReference>
<keyword evidence="10 20" id="KW-0479">Metal-binding</keyword>
<evidence type="ECO:0000256" key="9">
    <source>
        <dbReference type="ARBA" id="ARBA00022692"/>
    </source>
</evidence>
<dbReference type="RefSeq" id="WP_154570192.1">
    <property type="nucleotide sequence ID" value="NZ_VWSJ01000004.1"/>
</dbReference>
<feature type="binding site" description="in dimeric form" evidence="20">
    <location>
        <position position="218"/>
    </location>
    <ligand>
        <name>Ca(2+)</name>
        <dbReference type="ChEBI" id="CHEBI:29108"/>
        <label>1</label>
    </ligand>
</feature>
<evidence type="ECO:0000256" key="2">
    <source>
        <dbReference type="ARBA" id="ARBA00001604"/>
    </source>
</evidence>
<keyword evidence="15" id="KW-0443">Lipid metabolism</keyword>
<evidence type="ECO:0000256" key="20">
    <source>
        <dbReference type="PIRSR" id="PIRSR603187-2"/>
    </source>
</evidence>
<reference evidence="21 22" key="2">
    <citation type="submission" date="2020-03" db="EMBL/GenBank/DDBJ databases">
        <title>Campylobacter portucalensis sp. nov., a new species of Campylobacter isolated from the reproductive tract of bulls.</title>
        <authorList>
            <person name="Silva M.F."/>
            <person name="Pereira G."/>
            <person name="Carneiro C."/>
            <person name="Hemphill A."/>
            <person name="Mateus L."/>
            <person name="Lopes-Da-Costa L."/>
            <person name="Silva E."/>
        </authorList>
    </citation>
    <scope>NUCLEOTIDE SEQUENCE [LARGE SCALE GENOMIC DNA]</scope>
    <source>
        <strain evidence="21 22">FMV-PI01</strain>
    </source>
</reference>
<comment type="cofactor">
    <cofactor evidence="20">
        <name>Ca(2+)</name>
        <dbReference type="ChEBI" id="CHEBI:29108"/>
    </cofactor>
    <text evidence="20">Binds 1 Ca(2+) ion per monomer.</text>
</comment>
<dbReference type="GO" id="GO:0008970">
    <property type="term" value="F:phospholipase A1 activity"/>
    <property type="evidence" value="ECO:0007669"/>
    <property type="project" value="UniProtKB-EC"/>
</dbReference>
<evidence type="ECO:0000256" key="10">
    <source>
        <dbReference type="ARBA" id="ARBA00022723"/>
    </source>
</evidence>
<dbReference type="InterPro" id="IPR036541">
    <property type="entry name" value="PLipase_A1_sf"/>
</dbReference>
<evidence type="ECO:0000256" key="12">
    <source>
        <dbReference type="ARBA" id="ARBA00022801"/>
    </source>
</evidence>
<comment type="subcellular location">
    <subcellularLocation>
        <location evidence="3">Cell outer membrane</location>
        <topology evidence="3">Multi-pass membrane protein</topology>
    </subcellularLocation>
</comment>
<evidence type="ECO:0000256" key="17">
    <source>
        <dbReference type="ARBA" id="ARBA00023237"/>
    </source>
</evidence>
<evidence type="ECO:0000256" key="19">
    <source>
        <dbReference type="PIRSR" id="PIRSR603187-1"/>
    </source>
</evidence>
<dbReference type="GO" id="GO:0004623">
    <property type="term" value="F:phospholipase A2 activity"/>
    <property type="evidence" value="ECO:0007669"/>
    <property type="project" value="UniProtKB-EC"/>
</dbReference>
<evidence type="ECO:0000256" key="16">
    <source>
        <dbReference type="ARBA" id="ARBA00023136"/>
    </source>
</evidence>